<name>A0A218XL62_PUNGR</name>
<keyword evidence="4" id="KW-1185">Reference proteome</keyword>
<evidence type="ECO:0000313" key="4">
    <source>
        <dbReference type="Proteomes" id="UP000233551"/>
    </source>
</evidence>
<accession>A0A218XL62</accession>
<gene>
    <name evidence="1" type="ORF">CDL15_Pgr027998</name>
    <name evidence="2" type="ORF">CRG98_027912</name>
</gene>
<reference evidence="2 4" key="3">
    <citation type="submission" date="2017-11" db="EMBL/GenBank/DDBJ databases">
        <title>De-novo sequencing of pomegranate (Punica granatum L.) genome.</title>
        <authorList>
            <person name="Akparov Z."/>
            <person name="Amiraslanov A."/>
            <person name="Hajiyeva S."/>
            <person name="Abbasov M."/>
            <person name="Kaur K."/>
            <person name="Hamwieh A."/>
            <person name="Solovyev V."/>
            <person name="Salamov A."/>
            <person name="Braich B."/>
            <person name="Kosarev P."/>
            <person name="Mahmoud A."/>
            <person name="Hajiyev E."/>
            <person name="Babayeva S."/>
            <person name="Izzatullayeva V."/>
            <person name="Mammadov A."/>
            <person name="Mammadov A."/>
            <person name="Sharifova S."/>
            <person name="Ojaghi J."/>
            <person name="Eynullazada K."/>
            <person name="Bayramov B."/>
            <person name="Abdulazimova A."/>
            <person name="Shahmuradov I."/>
        </authorList>
    </citation>
    <scope>NUCLEOTIDE SEQUENCE [LARGE SCALE GENOMIC DNA]</scope>
    <source>
        <strain evidence="2">AG2017</strain>
        <strain evidence="4">cv. AG2017</strain>
        <tissue evidence="2">Leaf</tissue>
    </source>
</reference>
<reference evidence="1" key="2">
    <citation type="submission" date="2017-06" db="EMBL/GenBank/DDBJ databases">
        <title>The pomegranate genome and the genomics of punicalagin biosynthesis.</title>
        <authorList>
            <person name="Xu C."/>
        </authorList>
    </citation>
    <scope>NUCLEOTIDE SEQUENCE [LARGE SCALE GENOMIC DNA]</scope>
    <source>
        <tissue evidence="1">Fresh leaf</tissue>
    </source>
</reference>
<evidence type="ECO:0000313" key="3">
    <source>
        <dbReference type="Proteomes" id="UP000197138"/>
    </source>
</evidence>
<organism evidence="1 3">
    <name type="scientific">Punica granatum</name>
    <name type="common">Pomegranate</name>
    <dbReference type="NCBI Taxonomy" id="22663"/>
    <lineage>
        <taxon>Eukaryota</taxon>
        <taxon>Viridiplantae</taxon>
        <taxon>Streptophyta</taxon>
        <taxon>Embryophyta</taxon>
        <taxon>Tracheophyta</taxon>
        <taxon>Spermatophyta</taxon>
        <taxon>Magnoliopsida</taxon>
        <taxon>eudicotyledons</taxon>
        <taxon>Gunneridae</taxon>
        <taxon>Pentapetalae</taxon>
        <taxon>rosids</taxon>
        <taxon>malvids</taxon>
        <taxon>Myrtales</taxon>
        <taxon>Lythraceae</taxon>
        <taxon>Punica</taxon>
    </lineage>
</organism>
<reference evidence="3" key="1">
    <citation type="journal article" date="2017" name="Plant J.">
        <title>The pomegranate (Punica granatum L.) genome and the genomics of punicalagin biosynthesis.</title>
        <authorList>
            <person name="Qin G."/>
            <person name="Xu C."/>
            <person name="Ming R."/>
            <person name="Tang H."/>
            <person name="Guyot R."/>
            <person name="Kramer E.M."/>
            <person name="Hu Y."/>
            <person name="Yi X."/>
            <person name="Qi Y."/>
            <person name="Xu X."/>
            <person name="Gao Z."/>
            <person name="Pan H."/>
            <person name="Jian J."/>
            <person name="Tian Y."/>
            <person name="Yue Z."/>
            <person name="Xu Y."/>
        </authorList>
    </citation>
    <scope>NUCLEOTIDE SEQUENCE [LARGE SCALE GENOMIC DNA]</scope>
    <source>
        <strain evidence="3">cv. Dabenzi</strain>
    </source>
</reference>
<proteinExistence type="predicted"/>
<sequence length="103" mass="11758">MVVAPTFSGDVIDDYRQPRMGSDRRCRGQHCLEYLRYLSSIEEREWLDSQAGKVFNWRDNGYIPSSGDLDVGIEASTVLSPWSHSHFSMSSSFSSSKWDCLQT</sequence>
<dbReference type="AlphaFoldDB" id="A0A218XL62"/>
<dbReference type="EMBL" id="PGOL01001995">
    <property type="protein sequence ID" value="PKI51749.1"/>
    <property type="molecule type" value="Genomic_DNA"/>
</dbReference>
<evidence type="ECO:0000313" key="2">
    <source>
        <dbReference type="EMBL" id="PKI51749.1"/>
    </source>
</evidence>
<evidence type="ECO:0000313" key="1">
    <source>
        <dbReference type="EMBL" id="OWM85211.1"/>
    </source>
</evidence>
<dbReference type="Proteomes" id="UP000197138">
    <property type="component" value="Unassembled WGS sequence"/>
</dbReference>
<dbReference type="EMBL" id="MTKT01001287">
    <property type="protein sequence ID" value="OWM85211.1"/>
    <property type="molecule type" value="Genomic_DNA"/>
</dbReference>
<dbReference type="Proteomes" id="UP000233551">
    <property type="component" value="Unassembled WGS sequence"/>
</dbReference>
<comment type="caution">
    <text evidence="1">The sequence shown here is derived from an EMBL/GenBank/DDBJ whole genome shotgun (WGS) entry which is preliminary data.</text>
</comment>
<protein>
    <submittedName>
        <fullName evidence="1">Uncharacterized protein</fullName>
    </submittedName>
</protein>